<proteinExistence type="predicted"/>
<accession>A0A7I7KVG9</accession>
<dbReference type="Gene3D" id="3.90.550.40">
    <property type="match status" value="1"/>
</dbReference>
<evidence type="ECO:0000313" key="1">
    <source>
        <dbReference type="EMBL" id="BBX46075.1"/>
    </source>
</evidence>
<name>A0A7I7KVG9_9MYCO</name>
<gene>
    <name evidence="1" type="ORF">MCOO_20900</name>
</gene>
<reference evidence="1 2" key="1">
    <citation type="journal article" date="2019" name="Emerg. Microbes Infect.">
        <title>Comprehensive subspecies identification of 175 nontuberculous mycobacteria species based on 7547 genomic profiles.</title>
        <authorList>
            <person name="Matsumoto Y."/>
            <person name="Kinjo T."/>
            <person name="Motooka D."/>
            <person name="Nabeya D."/>
            <person name="Jung N."/>
            <person name="Uechi K."/>
            <person name="Horii T."/>
            <person name="Iida T."/>
            <person name="Fujita J."/>
            <person name="Nakamura S."/>
        </authorList>
    </citation>
    <scope>NUCLEOTIDE SEQUENCE [LARGE SCALE GENOMIC DNA]</scope>
    <source>
        <strain evidence="1 2">JCM 12404</strain>
    </source>
</reference>
<organism evidence="1 2">
    <name type="scientific">Mycobacterium cookii</name>
    <dbReference type="NCBI Taxonomy" id="1775"/>
    <lineage>
        <taxon>Bacteria</taxon>
        <taxon>Bacillati</taxon>
        <taxon>Actinomycetota</taxon>
        <taxon>Actinomycetes</taxon>
        <taxon>Mycobacteriales</taxon>
        <taxon>Mycobacteriaceae</taxon>
        <taxon>Mycobacterium</taxon>
    </lineage>
</organism>
<sequence>MYGGMAMATYTYSLAQTPAVFIRNGLGLLYQYRMNDALVANARNQLTRQFLESEATHLMWIDADIGFNALDIVGMILADQDVVCGMYPMKAIDWERVAQAVNEGVPAAELKSHVGSFVVRPMEGADGSASANSDGLVEVAAGGAGFMLVKRGVFEALSDQVSTYVVDGIAVKEFYTTGIDAETSELVGEDYYFCRLARSHGFKVYVAPWVRLTHTGPYVYDSQLEPNWLT</sequence>
<dbReference type="InterPro" id="IPR029044">
    <property type="entry name" value="Nucleotide-diphossugar_trans"/>
</dbReference>
<keyword evidence="2" id="KW-1185">Reference proteome</keyword>
<dbReference type="AlphaFoldDB" id="A0A7I7KVG9"/>
<dbReference type="Proteomes" id="UP000465866">
    <property type="component" value="Chromosome"/>
</dbReference>
<protein>
    <recommendedName>
        <fullName evidence="3">Glycosyltransferase</fullName>
    </recommendedName>
</protein>
<evidence type="ECO:0000313" key="2">
    <source>
        <dbReference type="Proteomes" id="UP000465866"/>
    </source>
</evidence>
<dbReference type="SUPFAM" id="SSF53448">
    <property type="entry name" value="Nucleotide-diphospho-sugar transferases"/>
    <property type="match status" value="1"/>
</dbReference>
<dbReference type="KEGG" id="mcoo:MCOO_20900"/>
<dbReference type="EMBL" id="AP022569">
    <property type="protein sequence ID" value="BBX46075.1"/>
    <property type="molecule type" value="Genomic_DNA"/>
</dbReference>
<evidence type="ECO:0008006" key="3">
    <source>
        <dbReference type="Google" id="ProtNLM"/>
    </source>
</evidence>